<organism evidence="1 2">
    <name type="scientific">Mycena chlorophos</name>
    <name type="common">Agaric fungus</name>
    <name type="synonym">Agaricus chlorophos</name>
    <dbReference type="NCBI Taxonomy" id="658473"/>
    <lineage>
        <taxon>Eukaryota</taxon>
        <taxon>Fungi</taxon>
        <taxon>Dikarya</taxon>
        <taxon>Basidiomycota</taxon>
        <taxon>Agaricomycotina</taxon>
        <taxon>Agaricomycetes</taxon>
        <taxon>Agaricomycetidae</taxon>
        <taxon>Agaricales</taxon>
        <taxon>Marasmiineae</taxon>
        <taxon>Mycenaceae</taxon>
        <taxon>Mycena</taxon>
    </lineage>
</organism>
<dbReference type="EMBL" id="DF848787">
    <property type="protein sequence ID" value="GAT54888.1"/>
    <property type="molecule type" value="Genomic_DNA"/>
</dbReference>
<reference evidence="1" key="1">
    <citation type="submission" date="2014-09" db="EMBL/GenBank/DDBJ databases">
        <title>Genome sequence of the luminous mushroom Mycena chlorophos for searching fungal bioluminescence genes.</title>
        <authorList>
            <person name="Tanaka Y."/>
            <person name="Kasuga D."/>
            <person name="Oba Y."/>
            <person name="Hase S."/>
            <person name="Sato K."/>
            <person name="Oba Y."/>
            <person name="Sakakibara Y."/>
        </authorList>
    </citation>
    <scope>NUCLEOTIDE SEQUENCE</scope>
</reference>
<protein>
    <submittedName>
        <fullName evidence="1">Uncharacterized protein</fullName>
    </submittedName>
</protein>
<dbReference type="Proteomes" id="UP000815677">
    <property type="component" value="Unassembled WGS sequence"/>
</dbReference>
<keyword evidence="2" id="KW-1185">Reference proteome</keyword>
<evidence type="ECO:0000313" key="2">
    <source>
        <dbReference type="Proteomes" id="UP000815677"/>
    </source>
</evidence>
<gene>
    <name evidence="1" type="ORF">MCHLO_11708</name>
</gene>
<proteinExistence type="predicted"/>
<accession>A0ABQ0LUY9</accession>
<evidence type="ECO:0000313" key="1">
    <source>
        <dbReference type="EMBL" id="GAT54888.1"/>
    </source>
</evidence>
<name>A0ABQ0LUY9_MYCCL</name>
<sequence length="205" mass="21260">MVDTVPDGVTLTEVITPLAVKPDQLALSLTDDTFAASADLYASTCADLIARMVDTVPDGVTLTEVITPLPVKPDQLALSLTDDTLAVSGQVRFWNQTEEVPGIVLSLVDHAGEATNTTLAFEGLGSAKAGQYNSGWYAFGPVALDAVAGLVSLRFDVGGVVEDQGGVGFAVADTVVFSTTSCTVASGSWRLDVAVRLSLRTSATH</sequence>